<dbReference type="OrthoDB" id="1900170at2759"/>
<evidence type="ECO:0000313" key="3">
    <source>
        <dbReference type="Proteomes" id="UP000479710"/>
    </source>
</evidence>
<feature type="compositionally biased region" description="Polar residues" evidence="1">
    <location>
        <begin position="1"/>
        <end position="11"/>
    </location>
</feature>
<dbReference type="InterPro" id="IPR012337">
    <property type="entry name" value="RNaseH-like_sf"/>
</dbReference>
<accession>A0A6G1CV07</accession>
<dbReference type="PANTHER" id="PTHR46481:SF11">
    <property type="entry name" value="ZINC FINGER BED DOMAIN-CONTAINING PROTEIN RICESLEEPER 2-LIKE"/>
    <property type="match status" value="1"/>
</dbReference>
<comment type="caution">
    <text evidence="2">The sequence shown here is derived from an EMBL/GenBank/DDBJ whole genome shotgun (WGS) entry which is preliminary data.</text>
</comment>
<dbReference type="InterPro" id="IPR052035">
    <property type="entry name" value="ZnF_BED_domain_contain"/>
</dbReference>
<dbReference type="EMBL" id="SPHZ02000008">
    <property type="protein sequence ID" value="KAF0903996.1"/>
    <property type="molecule type" value="Genomic_DNA"/>
</dbReference>
<feature type="non-terminal residue" evidence="2">
    <location>
        <position position="194"/>
    </location>
</feature>
<evidence type="ECO:0000256" key="1">
    <source>
        <dbReference type="SAM" id="MobiDB-lite"/>
    </source>
</evidence>
<evidence type="ECO:0000313" key="2">
    <source>
        <dbReference type="EMBL" id="KAF0903996.1"/>
    </source>
</evidence>
<proteinExistence type="predicted"/>
<protein>
    <submittedName>
        <fullName evidence="2">Uncharacterized protein</fullName>
    </submittedName>
</protein>
<gene>
    <name evidence="2" type="ORF">E2562_030495</name>
</gene>
<reference evidence="2 3" key="1">
    <citation type="submission" date="2019-11" db="EMBL/GenBank/DDBJ databases">
        <title>Whole genome sequence of Oryza granulata.</title>
        <authorList>
            <person name="Li W."/>
        </authorList>
    </citation>
    <scope>NUCLEOTIDE SEQUENCE [LARGE SCALE GENOMIC DNA]</scope>
    <source>
        <strain evidence="3">cv. Menghai</strain>
        <tissue evidence="2">Leaf</tissue>
    </source>
</reference>
<dbReference type="Proteomes" id="UP000479710">
    <property type="component" value="Unassembled WGS sequence"/>
</dbReference>
<feature type="compositionally biased region" description="Polar residues" evidence="1">
    <location>
        <begin position="20"/>
        <end position="37"/>
    </location>
</feature>
<feature type="compositionally biased region" description="Acidic residues" evidence="1">
    <location>
        <begin position="44"/>
        <end position="57"/>
    </location>
</feature>
<dbReference type="SUPFAM" id="SSF53098">
    <property type="entry name" value="Ribonuclease H-like"/>
    <property type="match status" value="1"/>
</dbReference>
<organism evidence="2 3">
    <name type="scientific">Oryza meyeriana var. granulata</name>
    <dbReference type="NCBI Taxonomy" id="110450"/>
    <lineage>
        <taxon>Eukaryota</taxon>
        <taxon>Viridiplantae</taxon>
        <taxon>Streptophyta</taxon>
        <taxon>Embryophyta</taxon>
        <taxon>Tracheophyta</taxon>
        <taxon>Spermatophyta</taxon>
        <taxon>Magnoliopsida</taxon>
        <taxon>Liliopsida</taxon>
        <taxon>Poales</taxon>
        <taxon>Poaceae</taxon>
        <taxon>BOP clade</taxon>
        <taxon>Oryzoideae</taxon>
        <taxon>Oryzeae</taxon>
        <taxon>Oryzinae</taxon>
        <taxon>Oryza</taxon>
        <taxon>Oryza meyeriana</taxon>
    </lineage>
</organism>
<name>A0A6G1CV07_9ORYZ</name>
<feature type="region of interest" description="Disordered" evidence="1">
    <location>
        <begin position="1"/>
        <end position="57"/>
    </location>
</feature>
<dbReference type="AlphaFoldDB" id="A0A6G1CV07"/>
<sequence length="194" mass="22215">MSTPNRSSSQEVAALALTGSEGQSLSWQPSVPESVNDSAHPIEVDEEEVEVPDDKDEDSNVRLKRKLKREFKRVKVSVDLLVHFSPLFKMVTRNTIRKDIMKQYEDERKRAIDYMAANKSKVAITTDMWVQITKTPHTAEVIVEELNASLVAWNLDEKVSTVTVDNCSTNDKFPMFQRSLFMLRKVRKTLQSNK</sequence>
<dbReference type="PANTHER" id="PTHR46481">
    <property type="entry name" value="ZINC FINGER BED DOMAIN-CONTAINING PROTEIN 4"/>
    <property type="match status" value="1"/>
</dbReference>
<keyword evidence="3" id="KW-1185">Reference proteome</keyword>